<keyword evidence="4" id="KW-1185">Reference proteome</keyword>
<evidence type="ECO:0008006" key="5">
    <source>
        <dbReference type="Google" id="ProtNLM"/>
    </source>
</evidence>
<proteinExistence type="predicted"/>
<dbReference type="AlphaFoldDB" id="A0A4Z2HNK2"/>
<accession>A0A4Z2HNK2</accession>
<evidence type="ECO:0000313" key="3">
    <source>
        <dbReference type="EMBL" id="TNN67398.1"/>
    </source>
</evidence>
<feature type="region of interest" description="Disordered" evidence="1">
    <location>
        <begin position="30"/>
        <end position="67"/>
    </location>
</feature>
<reference evidence="3 4" key="1">
    <citation type="submission" date="2019-03" db="EMBL/GenBank/DDBJ databases">
        <title>First draft genome of Liparis tanakae, snailfish: a comprehensive survey of snailfish specific genes.</title>
        <authorList>
            <person name="Kim W."/>
            <person name="Song I."/>
            <person name="Jeong J.-H."/>
            <person name="Kim D."/>
            <person name="Kim S."/>
            <person name="Ryu S."/>
            <person name="Song J.Y."/>
            <person name="Lee S.K."/>
        </authorList>
    </citation>
    <scope>NUCLEOTIDE SEQUENCE [LARGE SCALE GENOMIC DNA]</scope>
    <source>
        <tissue evidence="3">Muscle</tissue>
    </source>
</reference>
<evidence type="ECO:0000313" key="4">
    <source>
        <dbReference type="Proteomes" id="UP000314294"/>
    </source>
</evidence>
<name>A0A4Z2HNK2_9TELE</name>
<protein>
    <recommendedName>
        <fullName evidence="5">Secreted protein</fullName>
    </recommendedName>
</protein>
<sequence length="67" mass="7371">MWGAVNRVQIILFILSTSKYCCVALLTGSSSTREAEPTGDTRAEVTSSSAVAGEQRERPKLRWVRVT</sequence>
<feature type="chain" id="PRO_5021466070" description="Secreted protein" evidence="2">
    <location>
        <begin position="25"/>
        <end position="67"/>
    </location>
</feature>
<comment type="caution">
    <text evidence="3">The sequence shown here is derived from an EMBL/GenBank/DDBJ whole genome shotgun (WGS) entry which is preliminary data.</text>
</comment>
<keyword evidence="2" id="KW-0732">Signal</keyword>
<gene>
    <name evidence="3" type="ORF">EYF80_022343</name>
</gene>
<feature type="compositionally biased region" description="Basic and acidic residues" evidence="1">
    <location>
        <begin position="33"/>
        <end position="43"/>
    </location>
</feature>
<evidence type="ECO:0000256" key="2">
    <source>
        <dbReference type="SAM" id="SignalP"/>
    </source>
</evidence>
<dbReference type="Proteomes" id="UP000314294">
    <property type="component" value="Unassembled WGS sequence"/>
</dbReference>
<dbReference type="EMBL" id="SRLO01000204">
    <property type="protein sequence ID" value="TNN67398.1"/>
    <property type="molecule type" value="Genomic_DNA"/>
</dbReference>
<evidence type="ECO:0000256" key="1">
    <source>
        <dbReference type="SAM" id="MobiDB-lite"/>
    </source>
</evidence>
<organism evidence="3 4">
    <name type="scientific">Liparis tanakae</name>
    <name type="common">Tanaka's snailfish</name>
    <dbReference type="NCBI Taxonomy" id="230148"/>
    <lineage>
        <taxon>Eukaryota</taxon>
        <taxon>Metazoa</taxon>
        <taxon>Chordata</taxon>
        <taxon>Craniata</taxon>
        <taxon>Vertebrata</taxon>
        <taxon>Euteleostomi</taxon>
        <taxon>Actinopterygii</taxon>
        <taxon>Neopterygii</taxon>
        <taxon>Teleostei</taxon>
        <taxon>Neoteleostei</taxon>
        <taxon>Acanthomorphata</taxon>
        <taxon>Eupercaria</taxon>
        <taxon>Perciformes</taxon>
        <taxon>Cottioidei</taxon>
        <taxon>Cottales</taxon>
        <taxon>Liparidae</taxon>
        <taxon>Liparis</taxon>
    </lineage>
</organism>
<feature type="signal peptide" evidence="2">
    <location>
        <begin position="1"/>
        <end position="24"/>
    </location>
</feature>